<sequence>MSGVSSIITGTGLGKIYQSGFFSHQKTFAVQDVDIEIKAGETYALVGESGSGKTTLGKILLKLISPTTGRIFYHNEDITDLQGPELIPIRRKMQIIPQHPEDAFNPRWRLSRSIMEPFLIHGQAQEKGGLKNVLLELLAETGLNPDYAERYPHQLSGGELQRAAIARALALKPDFILCDEPTSMLDVSVQAAIIQLLLSLQKRSTISLLFITHDLKLADHIADRVGVMYNGHIIEEGSGILKSPMHPYSQSIVRGHKHQRPDQSIPSHESCPFVLQCPNKTEKCQTIPSVTDCSGRKIRCHHPFKYD</sequence>
<dbReference type="GO" id="GO:0005524">
    <property type="term" value="F:ATP binding"/>
    <property type="evidence" value="ECO:0007669"/>
    <property type="project" value="UniProtKB-KW"/>
</dbReference>
<dbReference type="InterPro" id="IPR017871">
    <property type="entry name" value="ABC_transporter-like_CS"/>
</dbReference>
<dbReference type="GO" id="GO:0055085">
    <property type="term" value="P:transmembrane transport"/>
    <property type="evidence" value="ECO:0007669"/>
    <property type="project" value="UniProtKB-ARBA"/>
</dbReference>
<dbReference type="KEGG" id="mhu:Mhun_0204"/>
<dbReference type="InterPro" id="IPR050319">
    <property type="entry name" value="ABC_transp_ATP-bind"/>
</dbReference>
<dbReference type="eggNOG" id="arCOG00184">
    <property type="taxonomic scope" value="Archaea"/>
</dbReference>
<keyword evidence="3" id="KW-0547">Nucleotide-binding</keyword>
<dbReference type="Gene3D" id="3.40.50.300">
    <property type="entry name" value="P-loop containing nucleotide triphosphate hydrolases"/>
    <property type="match status" value="1"/>
</dbReference>
<evidence type="ECO:0000313" key="7">
    <source>
        <dbReference type="Proteomes" id="UP000001941"/>
    </source>
</evidence>
<organism evidence="6 7">
    <name type="scientific">Methanospirillum hungatei JF-1 (strain ATCC 27890 / DSM 864 / NBRC 100397 / JF-1)</name>
    <dbReference type="NCBI Taxonomy" id="323259"/>
    <lineage>
        <taxon>Archaea</taxon>
        <taxon>Methanobacteriati</taxon>
        <taxon>Methanobacteriota</taxon>
        <taxon>Stenosarchaea group</taxon>
        <taxon>Methanomicrobia</taxon>
        <taxon>Methanomicrobiales</taxon>
        <taxon>Methanospirillaceae</taxon>
        <taxon>Methanospirillum</taxon>
    </lineage>
</organism>
<dbReference type="HOGENOM" id="CLU_000604_1_23_2"/>
<proteinExistence type="inferred from homology"/>
<accession>Q2FL98</accession>
<dbReference type="PANTHER" id="PTHR43776:SF7">
    <property type="entry name" value="D,D-DIPEPTIDE TRANSPORT ATP-BINDING PROTEIN DDPF-RELATED"/>
    <property type="match status" value="1"/>
</dbReference>
<evidence type="ECO:0000256" key="4">
    <source>
        <dbReference type="ARBA" id="ARBA00022840"/>
    </source>
</evidence>
<dbReference type="Proteomes" id="UP000001941">
    <property type="component" value="Chromosome"/>
</dbReference>
<comment type="similarity">
    <text evidence="1">Belongs to the ABC transporter superfamily.</text>
</comment>
<dbReference type="InterPro" id="IPR003593">
    <property type="entry name" value="AAA+_ATPase"/>
</dbReference>
<reference evidence="7" key="1">
    <citation type="journal article" date="2016" name="Stand. Genomic Sci.">
        <title>Complete genome sequence of Methanospirillum hungatei type strain JF1.</title>
        <authorList>
            <person name="Gunsalus R.P."/>
            <person name="Cook L.E."/>
            <person name="Crable B."/>
            <person name="Rohlin L."/>
            <person name="McDonald E."/>
            <person name="Mouttaki H."/>
            <person name="Sieber J.R."/>
            <person name="Poweleit N."/>
            <person name="Zhou H."/>
            <person name="Lapidus A.L."/>
            <person name="Daligault H.E."/>
            <person name="Land M."/>
            <person name="Gilna P."/>
            <person name="Ivanova N."/>
            <person name="Kyrpides N."/>
            <person name="Culley D.E."/>
            <person name="McInerney M.J."/>
        </authorList>
    </citation>
    <scope>NUCLEOTIDE SEQUENCE [LARGE SCALE GENOMIC DNA]</scope>
    <source>
        <strain evidence="7">ATCC 27890 / DSM 864 / NBRC 100397 / JF-1</strain>
    </source>
</reference>
<dbReference type="PROSITE" id="PS50893">
    <property type="entry name" value="ABC_TRANSPORTER_2"/>
    <property type="match status" value="1"/>
</dbReference>
<dbReference type="InParanoid" id="Q2FL98"/>
<dbReference type="AlphaFoldDB" id="Q2FL98"/>
<dbReference type="SUPFAM" id="SSF52540">
    <property type="entry name" value="P-loop containing nucleoside triphosphate hydrolases"/>
    <property type="match status" value="1"/>
</dbReference>
<evidence type="ECO:0000256" key="2">
    <source>
        <dbReference type="ARBA" id="ARBA00022448"/>
    </source>
</evidence>
<dbReference type="GO" id="GO:0016887">
    <property type="term" value="F:ATP hydrolysis activity"/>
    <property type="evidence" value="ECO:0007669"/>
    <property type="project" value="InterPro"/>
</dbReference>
<dbReference type="PANTHER" id="PTHR43776">
    <property type="entry name" value="TRANSPORT ATP-BINDING PROTEIN"/>
    <property type="match status" value="1"/>
</dbReference>
<evidence type="ECO:0000256" key="3">
    <source>
        <dbReference type="ARBA" id="ARBA00022741"/>
    </source>
</evidence>
<dbReference type="STRING" id="323259.Mhun_0204"/>
<evidence type="ECO:0000256" key="1">
    <source>
        <dbReference type="ARBA" id="ARBA00005417"/>
    </source>
</evidence>
<keyword evidence="2" id="KW-0813">Transport</keyword>
<keyword evidence="7" id="KW-1185">Reference proteome</keyword>
<dbReference type="InterPro" id="IPR003439">
    <property type="entry name" value="ABC_transporter-like_ATP-bd"/>
</dbReference>
<evidence type="ECO:0000313" key="6">
    <source>
        <dbReference type="EMBL" id="ABD39977.1"/>
    </source>
</evidence>
<dbReference type="SMART" id="SM00382">
    <property type="entry name" value="AAA"/>
    <property type="match status" value="1"/>
</dbReference>
<dbReference type="CDD" id="cd03257">
    <property type="entry name" value="ABC_NikE_OppD_transporters"/>
    <property type="match status" value="1"/>
</dbReference>
<dbReference type="EnsemblBacteria" id="ABD39977">
    <property type="protein sequence ID" value="ABD39977"/>
    <property type="gene ID" value="Mhun_0204"/>
</dbReference>
<dbReference type="PROSITE" id="PS00211">
    <property type="entry name" value="ABC_TRANSPORTER_1"/>
    <property type="match status" value="1"/>
</dbReference>
<protein>
    <submittedName>
        <fullName evidence="6">ABC transporter related protein</fullName>
    </submittedName>
</protein>
<dbReference type="EMBL" id="CP000254">
    <property type="protein sequence ID" value="ABD39977.1"/>
    <property type="molecule type" value="Genomic_DNA"/>
</dbReference>
<gene>
    <name evidence="6" type="ordered locus">Mhun_0204</name>
</gene>
<name>Q2FL98_METHJ</name>
<evidence type="ECO:0000259" key="5">
    <source>
        <dbReference type="PROSITE" id="PS50893"/>
    </source>
</evidence>
<dbReference type="InterPro" id="IPR027417">
    <property type="entry name" value="P-loop_NTPase"/>
</dbReference>
<dbReference type="Pfam" id="PF00005">
    <property type="entry name" value="ABC_tran"/>
    <property type="match status" value="1"/>
</dbReference>
<feature type="domain" description="ABC transporter" evidence="5">
    <location>
        <begin position="11"/>
        <end position="255"/>
    </location>
</feature>
<keyword evidence="4" id="KW-0067">ATP-binding</keyword>